<comment type="catalytic activity">
    <reaction evidence="1 9 10">
        <text>D-alanyl-D-alanine + H2O = 2 D-alanine</text>
        <dbReference type="Rhea" id="RHEA:20661"/>
        <dbReference type="ChEBI" id="CHEBI:15377"/>
        <dbReference type="ChEBI" id="CHEBI:57416"/>
        <dbReference type="ChEBI" id="CHEBI:57822"/>
        <dbReference type="EC" id="3.4.13.22"/>
    </reaction>
</comment>
<evidence type="ECO:0000256" key="4">
    <source>
        <dbReference type="ARBA" id="ARBA00022801"/>
    </source>
</evidence>
<dbReference type="Proteomes" id="UP000198625">
    <property type="component" value="Unassembled WGS sequence"/>
</dbReference>
<dbReference type="AlphaFoldDB" id="A0A1H3SJQ4"/>
<keyword evidence="5 9" id="KW-0862">Zinc</keyword>
<accession>A0A1H3SJQ4</accession>
<organism evidence="11 12">
    <name type="scientific">Proteiniborus ethanoligenes</name>
    <dbReference type="NCBI Taxonomy" id="415015"/>
    <lineage>
        <taxon>Bacteria</taxon>
        <taxon>Bacillati</taxon>
        <taxon>Bacillota</taxon>
        <taxon>Clostridia</taxon>
        <taxon>Eubacteriales</taxon>
        <taxon>Proteiniborus</taxon>
    </lineage>
</organism>
<keyword evidence="8 10" id="KW-0961">Cell wall biogenesis/degradation</keyword>
<keyword evidence="4 9" id="KW-0378">Hydrolase</keyword>
<evidence type="ECO:0000256" key="2">
    <source>
        <dbReference type="ARBA" id="ARBA00022670"/>
    </source>
</evidence>
<keyword evidence="3 9" id="KW-0479">Metal-binding</keyword>
<feature type="active site" description="Proton donor/acceptor" evidence="9">
    <location>
        <position position="166"/>
    </location>
</feature>
<keyword evidence="7 9" id="KW-0482">Metalloprotease</keyword>
<evidence type="ECO:0000313" key="12">
    <source>
        <dbReference type="Proteomes" id="UP000198625"/>
    </source>
</evidence>
<dbReference type="Gene3D" id="3.30.1380.10">
    <property type="match status" value="1"/>
</dbReference>
<protein>
    <recommendedName>
        <fullName evidence="9 10">D-alanyl-D-alanine dipeptidase</fullName>
        <shortName evidence="9 10">D-Ala-D-Ala dipeptidase</shortName>
        <ecNumber evidence="9 10">3.4.13.22</ecNumber>
    </recommendedName>
</protein>
<evidence type="ECO:0000313" key="11">
    <source>
        <dbReference type="EMBL" id="SDZ38226.1"/>
    </source>
</evidence>
<evidence type="ECO:0000256" key="6">
    <source>
        <dbReference type="ARBA" id="ARBA00022997"/>
    </source>
</evidence>
<dbReference type="PIRSF" id="PIRSF026671">
    <property type="entry name" value="AA_dipeptidase"/>
    <property type="match status" value="1"/>
</dbReference>
<evidence type="ECO:0000256" key="8">
    <source>
        <dbReference type="ARBA" id="ARBA00023316"/>
    </source>
</evidence>
<keyword evidence="6 9" id="KW-0224">Dipeptidase</keyword>
<dbReference type="InterPro" id="IPR009045">
    <property type="entry name" value="Zn_M74/Hedgehog-like"/>
</dbReference>
<sequence length="195" mass="22811">MSNLKNLYELVSLESIDSSFIIELRYATQNNFVKKQVYPRNSKAYLQKETALKLKKANAIFKENGFTIKIWDAYRPLYVQKVFWEYVKDSRYVADPKIGSKHNRGASIDITLVDKDGIELEMPTAFDDFTEKASINYLYHTEVARTNVKFMTRVMEDCGFKGISSEWWHFDDVGWQKYPLLDISFEELDINSIGQ</sequence>
<dbReference type="PANTHER" id="PTHR43126">
    <property type="entry name" value="D-ALANYL-D-ALANINE DIPEPTIDASE"/>
    <property type="match status" value="1"/>
</dbReference>
<feature type="binding site" evidence="9">
    <location>
        <position position="109"/>
    </location>
    <ligand>
        <name>Zn(2+)</name>
        <dbReference type="ChEBI" id="CHEBI:29105"/>
        <note>catalytic</note>
    </ligand>
</feature>
<evidence type="ECO:0000256" key="1">
    <source>
        <dbReference type="ARBA" id="ARBA00001362"/>
    </source>
</evidence>
<keyword evidence="12" id="KW-1185">Reference proteome</keyword>
<dbReference type="EMBL" id="FNQE01000048">
    <property type="protein sequence ID" value="SDZ38226.1"/>
    <property type="molecule type" value="Genomic_DNA"/>
</dbReference>
<dbReference type="GO" id="GO:0071555">
    <property type="term" value="P:cell wall organization"/>
    <property type="evidence" value="ECO:0007669"/>
    <property type="project" value="UniProtKB-KW"/>
</dbReference>
<dbReference type="GO" id="GO:0008237">
    <property type="term" value="F:metallopeptidase activity"/>
    <property type="evidence" value="ECO:0007669"/>
    <property type="project" value="UniProtKB-KW"/>
</dbReference>
<dbReference type="EC" id="3.4.13.22" evidence="9 10"/>
<feature type="binding site" evidence="9">
    <location>
        <position position="169"/>
    </location>
    <ligand>
        <name>Zn(2+)</name>
        <dbReference type="ChEBI" id="CHEBI:29105"/>
        <note>catalytic</note>
    </ligand>
</feature>
<feature type="binding site" evidence="9">
    <location>
        <position position="102"/>
    </location>
    <ligand>
        <name>Zn(2+)</name>
        <dbReference type="ChEBI" id="CHEBI:29105"/>
        <note>catalytic</note>
    </ligand>
</feature>
<dbReference type="Pfam" id="PF01427">
    <property type="entry name" value="Peptidase_M15"/>
    <property type="match status" value="1"/>
</dbReference>
<gene>
    <name evidence="11" type="ORF">SAMN05660462_02955</name>
</gene>
<dbReference type="GO" id="GO:0006508">
    <property type="term" value="P:proteolysis"/>
    <property type="evidence" value="ECO:0007669"/>
    <property type="project" value="UniProtKB-KW"/>
</dbReference>
<evidence type="ECO:0000256" key="9">
    <source>
        <dbReference type="HAMAP-Rule" id="MF_01924"/>
    </source>
</evidence>
<dbReference type="GO" id="GO:0160237">
    <property type="term" value="F:D-Ala-D-Ala dipeptidase activity"/>
    <property type="evidence" value="ECO:0007669"/>
    <property type="project" value="UniProtKB-EC"/>
</dbReference>
<proteinExistence type="inferred from homology"/>
<dbReference type="SUPFAM" id="SSF55166">
    <property type="entry name" value="Hedgehog/DD-peptidase"/>
    <property type="match status" value="1"/>
</dbReference>
<evidence type="ECO:0000256" key="7">
    <source>
        <dbReference type="ARBA" id="ARBA00023049"/>
    </source>
</evidence>
<dbReference type="GO" id="GO:0008270">
    <property type="term" value="F:zinc ion binding"/>
    <property type="evidence" value="ECO:0007669"/>
    <property type="project" value="UniProtKB-UniRule"/>
</dbReference>
<evidence type="ECO:0000256" key="3">
    <source>
        <dbReference type="ARBA" id="ARBA00022723"/>
    </source>
</evidence>
<dbReference type="InterPro" id="IPR000755">
    <property type="entry name" value="A_A_dipeptidase"/>
</dbReference>
<dbReference type="CDD" id="cd14840">
    <property type="entry name" value="D-Ala-D-Ala_dipeptidase_Aad"/>
    <property type="match status" value="1"/>
</dbReference>
<evidence type="ECO:0000256" key="10">
    <source>
        <dbReference type="PIRNR" id="PIRNR026671"/>
    </source>
</evidence>
<comment type="cofactor">
    <cofactor evidence="9">
        <name>Zn(2+)</name>
        <dbReference type="ChEBI" id="CHEBI:29105"/>
    </cofactor>
    <text evidence="9">Binds 1 zinc ion per subunit.</text>
</comment>
<reference evidence="11 12" key="1">
    <citation type="submission" date="2016-10" db="EMBL/GenBank/DDBJ databases">
        <authorList>
            <person name="de Groot N.N."/>
        </authorList>
    </citation>
    <scope>NUCLEOTIDE SEQUENCE [LARGE SCALE GENOMIC DNA]</scope>
    <source>
        <strain evidence="11 12">DSM 21650</strain>
    </source>
</reference>
<comment type="function">
    <text evidence="9 10">Catalyzes hydrolysis of the D-alanyl-D-alanine dipeptide.</text>
</comment>
<name>A0A1H3SJQ4_9FIRM</name>
<dbReference type="HAMAP" id="MF_01924">
    <property type="entry name" value="A_A_dipeptidase"/>
    <property type="match status" value="1"/>
</dbReference>
<keyword evidence="2 9" id="KW-0645">Protease</keyword>
<dbReference type="PANTHER" id="PTHR43126:SF1">
    <property type="entry name" value="D-ALANYL-D-ALANINE DIPEPTIDASE"/>
    <property type="match status" value="1"/>
</dbReference>
<comment type="similarity">
    <text evidence="9 10">Belongs to the peptidase M15D family.</text>
</comment>
<evidence type="ECO:0000256" key="5">
    <source>
        <dbReference type="ARBA" id="ARBA00022833"/>
    </source>
</evidence>
<feature type="site" description="Transition state stabilizer" evidence="9">
    <location>
        <position position="75"/>
    </location>
</feature>